<evidence type="ECO:0000256" key="2">
    <source>
        <dbReference type="ARBA" id="ARBA00010930"/>
    </source>
</evidence>
<keyword evidence="4 10" id="KW-0444">Lipid biosynthesis</keyword>
<keyword evidence="8 10" id="KW-0275">Fatty acid biosynthesis</keyword>
<dbReference type="NCBIfam" id="NF002150">
    <property type="entry name" value="PRK00982.1-4"/>
    <property type="match status" value="1"/>
</dbReference>
<keyword evidence="6 10" id="KW-0276">Fatty acid metabolism</keyword>
<evidence type="ECO:0000313" key="15">
    <source>
        <dbReference type="Proteomes" id="UP000515377"/>
    </source>
</evidence>
<dbReference type="GO" id="GO:0009245">
    <property type="term" value="P:lipid A biosynthetic process"/>
    <property type="evidence" value="ECO:0007669"/>
    <property type="project" value="TreeGrafter"/>
</dbReference>
<evidence type="ECO:0000256" key="7">
    <source>
        <dbReference type="ARBA" id="ARBA00023098"/>
    </source>
</evidence>
<feature type="modified residue" description="O-(pantetheine 4'-phosphoryl)serine" evidence="10">
    <location>
        <position position="37"/>
    </location>
</feature>
<evidence type="ECO:0000256" key="9">
    <source>
        <dbReference type="ARBA" id="ARBA00024328"/>
    </source>
</evidence>
<comment type="PTM">
    <text evidence="12">4'-phosphopantetheine is transferred from CoA to a specific serine of apo-ACP by acpS.</text>
</comment>
<evidence type="ECO:0000256" key="6">
    <source>
        <dbReference type="ARBA" id="ARBA00022832"/>
    </source>
</evidence>
<evidence type="ECO:0000256" key="10">
    <source>
        <dbReference type="HAMAP-Rule" id="MF_01217"/>
    </source>
</evidence>
<keyword evidence="7 10" id="KW-0443">Lipid metabolism</keyword>
<comment type="function">
    <text evidence="10 12">Carrier of the growing fatty acid chain in fatty acid biosynthesis.</text>
</comment>
<evidence type="ECO:0000259" key="13">
    <source>
        <dbReference type="PROSITE" id="PS50075"/>
    </source>
</evidence>
<sequence>MNDIAGRIMKIIVEQMGVYPDQVTPDVHFIDDLGADSLNLVEIVMAIEDEFGISIPDDDVGKIATVQDAISYVETAQAGPGARK</sequence>
<comment type="pathway">
    <text evidence="9">Glycolipid biosynthesis; KDO(2)-lipid A biosynthesis.</text>
</comment>
<dbReference type="SUPFAM" id="SSF47336">
    <property type="entry name" value="ACP-like"/>
    <property type="match status" value="1"/>
</dbReference>
<dbReference type="GO" id="GO:0016020">
    <property type="term" value="C:membrane"/>
    <property type="evidence" value="ECO:0007669"/>
    <property type="project" value="GOC"/>
</dbReference>
<evidence type="ECO:0000256" key="1">
    <source>
        <dbReference type="ARBA" id="ARBA00005194"/>
    </source>
</evidence>
<organism evidence="14 15">
    <name type="scientific">Sphingobium yanoikuyae</name>
    <name type="common">Sphingomonas yanoikuyae</name>
    <dbReference type="NCBI Taxonomy" id="13690"/>
    <lineage>
        <taxon>Bacteria</taxon>
        <taxon>Pseudomonadati</taxon>
        <taxon>Pseudomonadota</taxon>
        <taxon>Alphaproteobacteria</taxon>
        <taxon>Sphingomonadales</taxon>
        <taxon>Sphingomonadaceae</taxon>
        <taxon>Sphingobium</taxon>
    </lineage>
</organism>
<comment type="similarity">
    <text evidence="2 10">Belongs to the acyl carrier protein (ACP) family.</text>
</comment>
<comment type="pathway">
    <text evidence="1 10 12">Lipid metabolism; fatty acid biosynthesis.</text>
</comment>
<keyword evidence="10" id="KW-0963">Cytoplasm</keyword>
<keyword evidence="5 10" id="KW-0597">Phosphoprotein</keyword>
<evidence type="ECO:0000256" key="4">
    <source>
        <dbReference type="ARBA" id="ARBA00022516"/>
    </source>
</evidence>
<dbReference type="PANTHER" id="PTHR20863:SF76">
    <property type="entry name" value="CARRIER DOMAIN-CONTAINING PROTEIN"/>
    <property type="match status" value="1"/>
</dbReference>
<dbReference type="Gene3D" id="1.10.1200.10">
    <property type="entry name" value="ACP-like"/>
    <property type="match status" value="1"/>
</dbReference>
<proteinExistence type="inferred from homology"/>
<dbReference type="GO" id="GO:0000035">
    <property type="term" value="F:acyl binding"/>
    <property type="evidence" value="ECO:0007669"/>
    <property type="project" value="TreeGrafter"/>
</dbReference>
<dbReference type="GO" id="GO:0005829">
    <property type="term" value="C:cytosol"/>
    <property type="evidence" value="ECO:0007669"/>
    <property type="project" value="TreeGrafter"/>
</dbReference>
<protein>
    <recommendedName>
        <fullName evidence="10 11">Acyl carrier protein</fullName>
        <shortName evidence="10">ACP</shortName>
    </recommendedName>
</protein>
<dbReference type="NCBIfam" id="NF002151">
    <property type="entry name" value="PRK00982.1-5"/>
    <property type="match status" value="1"/>
</dbReference>
<keyword evidence="3 10" id="KW-0596">Phosphopantetheine</keyword>
<dbReference type="Pfam" id="PF00550">
    <property type="entry name" value="PP-binding"/>
    <property type="match status" value="1"/>
</dbReference>
<dbReference type="PROSITE" id="PS00012">
    <property type="entry name" value="PHOSPHOPANTETHEINE"/>
    <property type="match status" value="1"/>
</dbReference>
<dbReference type="NCBIfam" id="TIGR00517">
    <property type="entry name" value="acyl_carrier"/>
    <property type="match status" value="1"/>
</dbReference>
<dbReference type="AlphaFoldDB" id="A0A9X7U5I0"/>
<dbReference type="HAMAP" id="MF_01217">
    <property type="entry name" value="Acyl_carrier"/>
    <property type="match status" value="1"/>
</dbReference>
<evidence type="ECO:0000313" key="14">
    <source>
        <dbReference type="EMBL" id="QNG43607.1"/>
    </source>
</evidence>
<dbReference type="InterPro" id="IPR003231">
    <property type="entry name" value="ACP"/>
</dbReference>
<dbReference type="InterPro" id="IPR036736">
    <property type="entry name" value="ACP-like_sf"/>
</dbReference>
<name>A0A9X7U5I0_SPHYA</name>
<accession>A0A9X7U5I0</accession>
<dbReference type="InterPro" id="IPR006162">
    <property type="entry name" value="Ppantetheine_attach_site"/>
</dbReference>
<dbReference type="Proteomes" id="UP000515377">
    <property type="component" value="Chromosome"/>
</dbReference>
<comment type="PTM">
    <text evidence="10">4'-phosphopantetheine is transferred from CoA to a specific serine of apo-ACP by AcpS. This modification is essential for activity because fatty acids are bound in thioester linkage to the sulfhydryl of the prosthetic group.</text>
</comment>
<evidence type="ECO:0000256" key="12">
    <source>
        <dbReference type="RuleBase" id="RU003545"/>
    </source>
</evidence>
<evidence type="ECO:0000256" key="8">
    <source>
        <dbReference type="ARBA" id="ARBA00023160"/>
    </source>
</evidence>
<dbReference type="GO" id="GO:0000036">
    <property type="term" value="F:acyl carrier activity"/>
    <property type="evidence" value="ECO:0007669"/>
    <property type="project" value="UniProtKB-UniRule"/>
</dbReference>
<evidence type="ECO:0000256" key="3">
    <source>
        <dbReference type="ARBA" id="ARBA00022450"/>
    </source>
</evidence>
<reference evidence="14 15" key="1">
    <citation type="submission" date="2020-07" db="EMBL/GenBank/DDBJ databases">
        <title>Whole genome sequence of Sphingobium yanoikuyae A3.</title>
        <authorList>
            <person name="Han S.-S."/>
        </authorList>
    </citation>
    <scope>NUCLEOTIDE SEQUENCE [LARGE SCALE GENOMIC DNA]</scope>
    <source>
        <strain evidence="14 15">A3</strain>
    </source>
</reference>
<dbReference type="NCBIfam" id="NF002148">
    <property type="entry name" value="PRK00982.1-2"/>
    <property type="match status" value="1"/>
</dbReference>
<comment type="subcellular location">
    <subcellularLocation>
        <location evidence="10">Cytoplasm</location>
    </subcellularLocation>
</comment>
<dbReference type="PROSITE" id="PS50075">
    <property type="entry name" value="CARRIER"/>
    <property type="match status" value="1"/>
</dbReference>
<gene>
    <name evidence="10" type="primary">acpP</name>
    <name evidence="14" type="ORF">H3V42_16730</name>
</gene>
<dbReference type="InterPro" id="IPR009081">
    <property type="entry name" value="PP-bd_ACP"/>
</dbReference>
<dbReference type="FunFam" id="1.10.1200.10:FF:000003">
    <property type="entry name" value="Acyl carrier protein"/>
    <property type="match status" value="1"/>
</dbReference>
<evidence type="ECO:0000256" key="11">
    <source>
        <dbReference type="NCBIfam" id="TIGR00517"/>
    </source>
</evidence>
<dbReference type="PANTHER" id="PTHR20863">
    <property type="entry name" value="ACYL CARRIER PROTEIN"/>
    <property type="match status" value="1"/>
</dbReference>
<dbReference type="EMBL" id="CP060122">
    <property type="protein sequence ID" value="QNG43607.1"/>
    <property type="molecule type" value="Genomic_DNA"/>
</dbReference>
<feature type="domain" description="Carrier" evidence="13">
    <location>
        <begin position="2"/>
        <end position="77"/>
    </location>
</feature>
<evidence type="ECO:0000256" key="5">
    <source>
        <dbReference type="ARBA" id="ARBA00022553"/>
    </source>
</evidence>